<evidence type="ECO:0000313" key="3">
    <source>
        <dbReference type="Proteomes" id="UP000823561"/>
    </source>
</evidence>
<dbReference type="PANTHER" id="PTHR22017:SF3">
    <property type="entry name" value="PHOTORECEPTOR CILIUM ACTIN REGULATOR 2"/>
    <property type="match status" value="1"/>
</dbReference>
<feature type="compositionally biased region" description="Basic and acidic residues" evidence="1">
    <location>
        <begin position="395"/>
        <end position="409"/>
    </location>
</feature>
<dbReference type="PANTHER" id="PTHR22017">
    <property type="entry name" value="PHOTORECEPTOR CILIUM ACTIN REGULATOR"/>
    <property type="match status" value="1"/>
</dbReference>
<feature type="compositionally biased region" description="Polar residues" evidence="1">
    <location>
        <begin position="584"/>
        <end position="594"/>
    </location>
</feature>
<protein>
    <recommendedName>
        <fullName evidence="4">Photoreceptor cilium actin regulator</fullName>
    </recommendedName>
</protein>
<proteinExistence type="predicted"/>
<feature type="region of interest" description="Disordered" evidence="1">
    <location>
        <begin position="829"/>
        <end position="897"/>
    </location>
</feature>
<dbReference type="Proteomes" id="UP000823561">
    <property type="component" value="Chromosome 8"/>
</dbReference>
<dbReference type="Pfam" id="PF15449">
    <property type="entry name" value="Retinal"/>
    <property type="match status" value="1"/>
</dbReference>
<feature type="region of interest" description="Disordered" evidence="1">
    <location>
        <begin position="1"/>
        <end position="30"/>
    </location>
</feature>
<feature type="compositionally biased region" description="Basic residues" evidence="1">
    <location>
        <begin position="448"/>
        <end position="459"/>
    </location>
</feature>
<feature type="compositionally biased region" description="Basic and acidic residues" evidence="1">
    <location>
        <begin position="430"/>
        <end position="447"/>
    </location>
</feature>
<feature type="region of interest" description="Disordered" evidence="1">
    <location>
        <begin position="584"/>
        <end position="606"/>
    </location>
</feature>
<evidence type="ECO:0000313" key="2">
    <source>
        <dbReference type="EMBL" id="KAG5277309.1"/>
    </source>
</evidence>
<feature type="compositionally biased region" description="Polar residues" evidence="1">
    <location>
        <begin position="410"/>
        <end position="429"/>
    </location>
</feature>
<feature type="region of interest" description="Disordered" evidence="1">
    <location>
        <begin position="47"/>
        <end position="67"/>
    </location>
</feature>
<dbReference type="EMBL" id="JADWDJ010000008">
    <property type="protein sequence ID" value="KAG5277309.1"/>
    <property type="molecule type" value="Genomic_DNA"/>
</dbReference>
<feature type="region of interest" description="Disordered" evidence="1">
    <location>
        <begin position="505"/>
        <end position="540"/>
    </location>
</feature>
<dbReference type="AlphaFoldDB" id="A0AAV6GQ83"/>
<dbReference type="InterPro" id="IPR029352">
    <property type="entry name" value="PCARE"/>
</dbReference>
<feature type="compositionally biased region" description="Polar residues" evidence="1">
    <location>
        <begin position="796"/>
        <end position="807"/>
    </location>
</feature>
<sequence>MGCSPSKGKLFTGAFSPKQKALPAPPENANESATIAEISNQCVMDKSAADCGSGKDEQEEPIVSQEKRSSLAEVVFDTTSVIEDGVQKIDVNIVAQEELSLVEEQPQGKPPREKCERRKKSKGGKKVRPKDKIKKNSLIQAKIELPEDMVKAHQAAYAYLNPNISKYETLLGLLDQAAQTQHSLQSMVTMVAMRYDEINQTLEEMAKEGERMLKEHGDHMAWPAALMNTPLVPAVKPSVEDQGCPDPPPDLLQQLLQHSTEKMRQVGESVTGLGDSALEEATEYFASLSGLLGEKLMAKRAAECRLKQVLTCVEAAAVRKLGLEDSALHSEDSGIGGENESLPGSERHRKHRESCASSTVAHGILLPHGEDEEEDEEEEEDDEDDDEDVEDEETAKEHTDTVVRTDRRSSNSSLLAHNQKANLNAPKQNPTKEQKQTTRPKTADNAKPRHRRGQLRGPRRSCSLDNLYQNSSLAEPNVNQKGFIKRQERIGRGMEGVRGAAGVSSLKAKLRRHSSGGQSIERGPIRAGGPSTALPMLAPVPPGRNAVKRLITTFSHGVNDKPSVPPHVKINRKCHFPMISNAQTSFDGPSNKNNGVHHRHPDRHDDLDVDSLPPPPPEVLMDNSFEVTKGLLGQTASQKTSVSQKLRASVQSMTVLPNRGSIHQGSLSLSPACLNKTDAVEDQLEDPDEEAETLYRQARKIIHLRDAACSPANRCKDGMWSTSGAPAGLGSRQGSSDYGGDGDTLSPQLNTCPPTTPPVSRTRLPPSCPSVCRTFPAPSSCPSEGQWRAPSPPASNTPRWTRGNSNSDENFPVLTAVAFASARSVFCQDQTTRTPSCTSTLPRPWGETSRGRLPINHGGLQGFARRSSSEQRAPSSRQTEQTPTSEDPAESSATKEE</sequence>
<organism evidence="2 3">
    <name type="scientific">Alosa alosa</name>
    <name type="common">allis shad</name>
    <dbReference type="NCBI Taxonomy" id="278164"/>
    <lineage>
        <taxon>Eukaryota</taxon>
        <taxon>Metazoa</taxon>
        <taxon>Chordata</taxon>
        <taxon>Craniata</taxon>
        <taxon>Vertebrata</taxon>
        <taxon>Euteleostomi</taxon>
        <taxon>Actinopterygii</taxon>
        <taxon>Neopterygii</taxon>
        <taxon>Teleostei</taxon>
        <taxon>Clupei</taxon>
        <taxon>Clupeiformes</taxon>
        <taxon>Clupeoidei</taxon>
        <taxon>Clupeidae</taxon>
        <taxon>Alosa</taxon>
    </lineage>
</organism>
<feature type="region of interest" description="Disordered" evidence="1">
    <location>
        <begin position="779"/>
        <end position="807"/>
    </location>
</feature>
<feature type="compositionally biased region" description="Basic residues" evidence="1">
    <location>
        <begin position="117"/>
        <end position="131"/>
    </location>
</feature>
<feature type="compositionally biased region" description="Polar residues" evidence="1">
    <location>
        <begin position="829"/>
        <end position="841"/>
    </location>
</feature>
<evidence type="ECO:0008006" key="4">
    <source>
        <dbReference type="Google" id="ProtNLM"/>
    </source>
</evidence>
<comment type="caution">
    <text evidence="2">The sequence shown here is derived from an EMBL/GenBank/DDBJ whole genome shotgun (WGS) entry which is preliminary data.</text>
</comment>
<feature type="region of interest" description="Disordered" evidence="1">
    <location>
        <begin position="102"/>
        <end position="131"/>
    </location>
</feature>
<name>A0AAV6GQ83_9TELE</name>
<keyword evidence="3" id="KW-1185">Reference proteome</keyword>
<evidence type="ECO:0000256" key="1">
    <source>
        <dbReference type="SAM" id="MobiDB-lite"/>
    </source>
</evidence>
<reference evidence="2" key="1">
    <citation type="submission" date="2020-10" db="EMBL/GenBank/DDBJ databases">
        <title>Chromosome-scale genome assembly of the Allis shad, Alosa alosa.</title>
        <authorList>
            <person name="Margot Z."/>
            <person name="Christophe K."/>
            <person name="Cabau C."/>
            <person name="Louis A."/>
            <person name="Berthelot C."/>
            <person name="Parey E."/>
            <person name="Roest Crollius H."/>
            <person name="Montfort J."/>
            <person name="Robinson-Rechavi M."/>
            <person name="Bucao C."/>
            <person name="Bouchez O."/>
            <person name="Gislard M."/>
            <person name="Lluch J."/>
            <person name="Milhes M."/>
            <person name="Lampietro C."/>
            <person name="Lopez Roques C."/>
            <person name="Donnadieu C."/>
            <person name="Braasch I."/>
            <person name="Desvignes T."/>
            <person name="Postlethwait J."/>
            <person name="Bobe J."/>
            <person name="Guiguen Y."/>
        </authorList>
    </citation>
    <scope>NUCLEOTIDE SEQUENCE</scope>
    <source>
        <strain evidence="2">M-15738</strain>
        <tissue evidence="2">Blood</tissue>
    </source>
</reference>
<accession>A0AAV6GQ83</accession>
<feature type="compositionally biased region" description="Polar residues" evidence="1">
    <location>
        <begin position="870"/>
        <end position="885"/>
    </location>
</feature>
<feature type="region of interest" description="Disordered" evidence="1">
    <location>
        <begin position="328"/>
        <end position="464"/>
    </location>
</feature>
<gene>
    <name evidence="2" type="ORF">AALO_G00116050</name>
</gene>
<feature type="compositionally biased region" description="Acidic residues" evidence="1">
    <location>
        <begin position="370"/>
        <end position="394"/>
    </location>
</feature>
<feature type="region of interest" description="Disordered" evidence="1">
    <location>
        <begin position="720"/>
        <end position="742"/>
    </location>
</feature>